<dbReference type="EMBL" id="LZPO01037266">
    <property type="protein sequence ID" value="OBS75412.1"/>
    <property type="molecule type" value="Genomic_DNA"/>
</dbReference>
<evidence type="ECO:0000313" key="2">
    <source>
        <dbReference type="Proteomes" id="UP000092124"/>
    </source>
</evidence>
<comment type="caution">
    <text evidence="1">The sequence shown here is derived from an EMBL/GenBank/DDBJ whole genome shotgun (WGS) entry which is preliminary data.</text>
</comment>
<accession>A0A1A6HCQ1</accession>
<evidence type="ECO:0000313" key="1">
    <source>
        <dbReference type="EMBL" id="OBS75412.1"/>
    </source>
</evidence>
<protein>
    <submittedName>
        <fullName evidence="1">Uncharacterized protein</fullName>
    </submittedName>
</protein>
<organism evidence="1 2">
    <name type="scientific">Neotoma lepida</name>
    <name type="common">Desert woodrat</name>
    <dbReference type="NCBI Taxonomy" id="56216"/>
    <lineage>
        <taxon>Eukaryota</taxon>
        <taxon>Metazoa</taxon>
        <taxon>Chordata</taxon>
        <taxon>Craniata</taxon>
        <taxon>Vertebrata</taxon>
        <taxon>Euteleostomi</taxon>
        <taxon>Mammalia</taxon>
        <taxon>Eutheria</taxon>
        <taxon>Euarchontoglires</taxon>
        <taxon>Glires</taxon>
        <taxon>Rodentia</taxon>
        <taxon>Myomorpha</taxon>
        <taxon>Muroidea</taxon>
        <taxon>Cricetidae</taxon>
        <taxon>Neotominae</taxon>
        <taxon>Neotoma</taxon>
    </lineage>
</organism>
<dbReference type="AlphaFoldDB" id="A0A1A6HCQ1"/>
<keyword evidence="2" id="KW-1185">Reference proteome</keyword>
<reference evidence="1 2" key="1">
    <citation type="submission" date="2016-06" db="EMBL/GenBank/DDBJ databases">
        <title>The Draft Genome Sequence and Annotation of the Desert Woodrat Neotoma lepida.</title>
        <authorList>
            <person name="Campbell M."/>
            <person name="Oakeson K.F."/>
            <person name="Yandell M."/>
            <person name="Halpert J.R."/>
            <person name="Dearing D."/>
        </authorList>
    </citation>
    <scope>NUCLEOTIDE SEQUENCE [LARGE SCALE GENOMIC DNA]</scope>
    <source>
        <strain evidence="1">417</strain>
        <tissue evidence="1">Liver</tissue>
    </source>
</reference>
<sequence>MSGPWESPVTPVTPFIPTLAWLPGKSSRKCCQLQILHPENDGEICCFLDGCGEAMGTECPHTHKHTPDPKLQINNLSRKAMLTSVTHN</sequence>
<dbReference type="Proteomes" id="UP000092124">
    <property type="component" value="Unassembled WGS sequence"/>
</dbReference>
<gene>
    <name evidence="1" type="ORF">A6R68_14040</name>
</gene>
<name>A0A1A6HCQ1_NEOLE</name>
<proteinExistence type="predicted"/>